<evidence type="ECO:0000313" key="2">
    <source>
        <dbReference type="EMBL" id="TNN80876.1"/>
    </source>
</evidence>
<accession>A0A4Z2ISP2</accession>
<evidence type="ECO:0000313" key="3">
    <source>
        <dbReference type="Proteomes" id="UP000314294"/>
    </source>
</evidence>
<comment type="caution">
    <text evidence="2">The sequence shown here is derived from an EMBL/GenBank/DDBJ whole genome shotgun (WGS) entry which is preliminary data.</text>
</comment>
<dbReference type="Proteomes" id="UP000314294">
    <property type="component" value="Unassembled WGS sequence"/>
</dbReference>
<organism evidence="2 3">
    <name type="scientific">Liparis tanakae</name>
    <name type="common">Tanaka's snailfish</name>
    <dbReference type="NCBI Taxonomy" id="230148"/>
    <lineage>
        <taxon>Eukaryota</taxon>
        <taxon>Metazoa</taxon>
        <taxon>Chordata</taxon>
        <taxon>Craniata</taxon>
        <taxon>Vertebrata</taxon>
        <taxon>Euteleostomi</taxon>
        <taxon>Actinopterygii</taxon>
        <taxon>Neopterygii</taxon>
        <taxon>Teleostei</taxon>
        <taxon>Neoteleostei</taxon>
        <taxon>Acanthomorphata</taxon>
        <taxon>Eupercaria</taxon>
        <taxon>Perciformes</taxon>
        <taxon>Cottioidei</taxon>
        <taxon>Cottales</taxon>
        <taxon>Liparidae</taxon>
        <taxon>Liparis</taxon>
    </lineage>
</organism>
<protein>
    <submittedName>
        <fullName evidence="2">Uncharacterized protein</fullName>
    </submittedName>
</protein>
<name>A0A4Z2ISP2_9TELE</name>
<dbReference type="AlphaFoldDB" id="A0A4Z2ISP2"/>
<sequence>MAARHRHAPSARCGPDGTTPNNDSETIERAETVTVTPSASPLPERIKANGQAATRGAHRPSAAMPNAAPGRVVAMTMASRPSN</sequence>
<proteinExistence type="predicted"/>
<keyword evidence="3" id="KW-1185">Reference proteome</keyword>
<dbReference type="EMBL" id="SRLO01000050">
    <property type="protein sequence ID" value="TNN80876.1"/>
    <property type="molecule type" value="Genomic_DNA"/>
</dbReference>
<feature type="region of interest" description="Disordered" evidence="1">
    <location>
        <begin position="1"/>
        <end position="69"/>
    </location>
</feature>
<gene>
    <name evidence="2" type="ORF">EYF80_008881</name>
</gene>
<reference evidence="2 3" key="1">
    <citation type="submission" date="2019-03" db="EMBL/GenBank/DDBJ databases">
        <title>First draft genome of Liparis tanakae, snailfish: a comprehensive survey of snailfish specific genes.</title>
        <authorList>
            <person name="Kim W."/>
            <person name="Song I."/>
            <person name="Jeong J.-H."/>
            <person name="Kim D."/>
            <person name="Kim S."/>
            <person name="Ryu S."/>
            <person name="Song J.Y."/>
            <person name="Lee S.K."/>
        </authorList>
    </citation>
    <scope>NUCLEOTIDE SEQUENCE [LARGE SCALE GENOMIC DNA]</scope>
    <source>
        <tissue evidence="2">Muscle</tissue>
    </source>
</reference>
<evidence type="ECO:0000256" key="1">
    <source>
        <dbReference type="SAM" id="MobiDB-lite"/>
    </source>
</evidence>